<proteinExistence type="inferred from homology"/>
<dbReference type="Pfam" id="PF03747">
    <property type="entry name" value="ADP_ribosyl_GH"/>
    <property type="match status" value="1"/>
</dbReference>
<keyword evidence="2" id="KW-0378">Hydrolase</keyword>
<evidence type="ECO:0000313" key="4">
    <source>
        <dbReference type="EMBL" id="HIU94514.1"/>
    </source>
</evidence>
<protein>
    <submittedName>
        <fullName evidence="4">ADP-ribosylglycohydrolase family protein</fullName>
    </submittedName>
</protein>
<evidence type="ECO:0000256" key="1">
    <source>
        <dbReference type="ARBA" id="ARBA00010702"/>
    </source>
</evidence>
<dbReference type="PANTHER" id="PTHR16222">
    <property type="entry name" value="ADP-RIBOSYLGLYCOHYDROLASE"/>
    <property type="match status" value="1"/>
</dbReference>
<evidence type="ECO:0000256" key="2">
    <source>
        <dbReference type="ARBA" id="ARBA00022801"/>
    </source>
</evidence>
<dbReference type="Proteomes" id="UP000824128">
    <property type="component" value="Unassembled WGS sequence"/>
</dbReference>
<name>A0A9D1N3M5_9FIRM</name>
<sequence>MSAALRGRIAASMEAFACGDAMGMPTEFMTLPDIRARFGLVDRLLHPEESQNHADLPQGAVTDDTEQNLYLLAAYRADGAVTVENTAAALLRWVRETDAVAKKYIGPSSKSALEAVEAGADPHTTGLGGTTCGGVMRVPSVVWFDAAAGEDALEERVVACLMPTHFTSQALEAAGAYAFALRAALLGAPQDAVLAAAARGAARCMARAPYIACAPSAMARVEGIARMLRRERMDDAALLDFLYGFCGTGLPSADVCAAAFALYLCAGGSAWRAIRLGASAGGDTDTIAALSGALTAAHSGALDVPEPVRARVRTHNGLDYAALAGEES</sequence>
<dbReference type="PANTHER" id="PTHR16222:SF24">
    <property type="entry name" value="ADP-RIBOSYLHYDROLASE ARH3"/>
    <property type="match status" value="1"/>
</dbReference>
<feature type="binding site" evidence="3">
    <location>
        <position position="283"/>
    </location>
    <ligand>
        <name>Mg(2+)</name>
        <dbReference type="ChEBI" id="CHEBI:18420"/>
        <label>1</label>
    </ligand>
</feature>
<dbReference type="GO" id="GO:0046872">
    <property type="term" value="F:metal ion binding"/>
    <property type="evidence" value="ECO:0007669"/>
    <property type="project" value="UniProtKB-KW"/>
</dbReference>
<reference evidence="4" key="2">
    <citation type="journal article" date="2021" name="PeerJ">
        <title>Extensive microbial diversity within the chicken gut microbiome revealed by metagenomics and culture.</title>
        <authorList>
            <person name="Gilroy R."/>
            <person name="Ravi A."/>
            <person name="Getino M."/>
            <person name="Pursley I."/>
            <person name="Horton D.L."/>
            <person name="Alikhan N.F."/>
            <person name="Baker D."/>
            <person name="Gharbi K."/>
            <person name="Hall N."/>
            <person name="Watson M."/>
            <person name="Adriaenssens E.M."/>
            <person name="Foster-Nyarko E."/>
            <person name="Jarju S."/>
            <person name="Secka A."/>
            <person name="Antonio M."/>
            <person name="Oren A."/>
            <person name="Chaudhuri R.R."/>
            <person name="La Ragione R."/>
            <person name="Hildebrand F."/>
            <person name="Pallen M.J."/>
        </authorList>
    </citation>
    <scope>NUCLEOTIDE SEQUENCE</scope>
    <source>
        <strain evidence="4">ChiGjej2B2-16831</strain>
    </source>
</reference>
<keyword evidence="3" id="KW-0460">Magnesium</keyword>
<dbReference type="AlphaFoldDB" id="A0A9D1N3M5"/>
<feature type="binding site" evidence="3">
    <location>
        <position position="286"/>
    </location>
    <ligand>
        <name>Mg(2+)</name>
        <dbReference type="ChEBI" id="CHEBI:18420"/>
        <label>1</label>
    </ligand>
</feature>
<feature type="binding site" evidence="3">
    <location>
        <position position="64"/>
    </location>
    <ligand>
        <name>Mg(2+)</name>
        <dbReference type="ChEBI" id="CHEBI:18420"/>
        <label>1</label>
    </ligand>
</feature>
<evidence type="ECO:0000256" key="3">
    <source>
        <dbReference type="PIRSR" id="PIRSR605502-1"/>
    </source>
</evidence>
<dbReference type="EMBL" id="DVNZ01000161">
    <property type="protein sequence ID" value="HIU94514.1"/>
    <property type="molecule type" value="Genomic_DNA"/>
</dbReference>
<dbReference type="Gene3D" id="1.10.4080.10">
    <property type="entry name" value="ADP-ribosylation/Crystallin J1"/>
    <property type="match status" value="1"/>
</dbReference>
<dbReference type="SUPFAM" id="SSF101478">
    <property type="entry name" value="ADP-ribosylglycohydrolase"/>
    <property type="match status" value="1"/>
</dbReference>
<comment type="similarity">
    <text evidence="1">Belongs to the ADP-ribosylglycohydrolase family.</text>
</comment>
<organism evidence="4 5">
    <name type="scientific">Candidatus Aphodomorpha intestinavium</name>
    <dbReference type="NCBI Taxonomy" id="2840672"/>
    <lineage>
        <taxon>Bacteria</taxon>
        <taxon>Bacillati</taxon>
        <taxon>Bacillota</taxon>
        <taxon>Clostridia</taxon>
        <taxon>Eubacteriales</taxon>
        <taxon>Candidatus Aphodomorpha</taxon>
    </lineage>
</organism>
<feature type="binding site" evidence="3">
    <location>
        <position position="62"/>
    </location>
    <ligand>
        <name>Mg(2+)</name>
        <dbReference type="ChEBI" id="CHEBI:18420"/>
        <label>1</label>
    </ligand>
</feature>
<dbReference type="InterPro" id="IPR036705">
    <property type="entry name" value="Ribosyl_crysJ1_sf"/>
</dbReference>
<dbReference type="InterPro" id="IPR005502">
    <property type="entry name" value="Ribosyl_crysJ1"/>
</dbReference>
<accession>A0A9D1N3M5</accession>
<reference evidence="4" key="1">
    <citation type="submission" date="2020-10" db="EMBL/GenBank/DDBJ databases">
        <authorList>
            <person name="Gilroy R."/>
        </authorList>
    </citation>
    <scope>NUCLEOTIDE SEQUENCE</scope>
    <source>
        <strain evidence="4">ChiGjej2B2-16831</strain>
    </source>
</reference>
<evidence type="ECO:0000313" key="5">
    <source>
        <dbReference type="Proteomes" id="UP000824128"/>
    </source>
</evidence>
<feature type="binding site" evidence="3">
    <location>
        <position position="285"/>
    </location>
    <ligand>
        <name>Mg(2+)</name>
        <dbReference type="ChEBI" id="CHEBI:18420"/>
        <label>1</label>
    </ligand>
</feature>
<feature type="binding site" evidence="3">
    <location>
        <position position="63"/>
    </location>
    <ligand>
        <name>Mg(2+)</name>
        <dbReference type="ChEBI" id="CHEBI:18420"/>
        <label>1</label>
    </ligand>
</feature>
<keyword evidence="3" id="KW-0479">Metal-binding</keyword>
<comment type="cofactor">
    <cofactor evidence="3">
        <name>Mg(2+)</name>
        <dbReference type="ChEBI" id="CHEBI:18420"/>
    </cofactor>
    <text evidence="3">Binds 2 magnesium ions per subunit.</text>
</comment>
<dbReference type="GO" id="GO:0016787">
    <property type="term" value="F:hydrolase activity"/>
    <property type="evidence" value="ECO:0007669"/>
    <property type="project" value="UniProtKB-KW"/>
</dbReference>
<comment type="caution">
    <text evidence="4">The sequence shown here is derived from an EMBL/GenBank/DDBJ whole genome shotgun (WGS) entry which is preliminary data.</text>
</comment>
<gene>
    <name evidence="4" type="ORF">IAD24_05070</name>
</gene>
<dbReference type="InterPro" id="IPR050792">
    <property type="entry name" value="ADP-ribosylglycohydrolase"/>
</dbReference>